<dbReference type="Pfam" id="PF13632">
    <property type="entry name" value="Glyco_trans_2_3"/>
    <property type="match status" value="1"/>
</dbReference>
<dbReference type="PANTHER" id="PTHR32044:SF63">
    <property type="entry name" value="GLUCOMANNAN 4-BETA-MANNOSYLTRANSFERASE 14-RELATED"/>
    <property type="match status" value="1"/>
</dbReference>
<evidence type="ECO:0000256" key="2">
    <source>
        <dbReference type="ARBA" id="ARBA00022676"/>
    </source>
</evidence>
<feature type="transmembrane region" description="Helical" evidence="9">
    <location>
        <begin position="20"/>
        <end position="40"/>
    </location>
</feature>
<keyword evidence="4 9" id="KW-0812">Transmembrane</keyword>
<keyword evidence="8" id="KW-0961">Cell wall biogenesis/degradation</keyword>
<gene>
    <name evidence="11" type="ORF">HID58_082336</name>
</gene>
<keyword evidence="3" id="KW-0808">Transferase</keyword>
<keyword evidence="2" id="KW-0328">Glycosyltransferase</keyword>
<protein>
    <recommendedName>
        <fullName evidence="10">Glycosyltransferase 2-like domain-containing protein</fullName>
    </recommendedName>
</protein>
<evidence type="ECO:0000256" key="5">
    <source>
        <dbReference type="ARBA" id="ARBA00022989"/>
    </source>
</evidence>
<reference evidence="11 12" key="1">
    <citation type="submission" date="2021-05" db="EMBL/GenBank/DDBJ databases">
        <title>Genome Assembly of Synthetic Allotetraploid Brassica napus Reveals Homoeologous Exchanges between Subgenomes.</title>
        <authorList>
            <person name="Davis J.T."/>
        </authorList>
    </citation>
    <scope>NUCLEOTIDE SEQUENCE [LARGE SCALE GENOMIC DNA]</scope>
    <source>
        <strain evidence="12">cv. Da-Ae</strain>
        <tissue evidence="11">Seedling</tissue>
    </source>
</reference>
<feature type="domain" description="Glycosyltransferase 2-like" evidence="10">
    <location>
        <begin position="224"/>
        <end position="432"/>
    </location>
</feature>
<keyword evidence="5 9" id="KW-1133">Transmembrane helix</keyword>
<dbReference type="CDD" id="cd06437">
    <property type="entry name" value="CESA_CaSu_A2"/>
    <property type="match status" value="1"/>
</dbReference>
<evidence type="ECO:0000256" key="6">
    <source>
        <dbReference type="ARBA" id="ARBA00023034"/>
    </source>
</evidence>
<feature type="transmembrane region" description="Helical" evidence="9">
    <location>
        <begin position="433"/>
        <end position="459"/>
    </location>
</feature>
<evidence type="ECO:0000256" key="7">
    <source>
        <dbReference type="ARBA" id="ARBA00023136"/>
    </source>
</evidence>
<name>A0ABQ7YDD8_BRANA</name>
<evidence type="ECO:0000256" key="3">
    <source>
        <dbReference type="ARBA" id="ARBA00022679"/>
    </source>
</evidence>
<dbReference type="InterPro" id="IPR001173">
    <property type="entry name" value="Glyco_trans_2-like"/>
</dbReference>
<evidence type="ECO:0000256" key="8">
    <source>
        <dbReference type="ARBA" id="ARBA00023316"/>
    </source>
</evidence>
<proteinExistence type="predicted"/>
<evidence type="ECO:0000256" key="1">
    <source>
        <dbReference type="ARBA" id="ARBA00004653"/>
    </source>
</evidence>
<evidence type="ECO:0000313" key="11">
    <source>
        <dbReference type="EMBL" id="KAH0865125.1"/>
    </source>
</evidence>
<dbReference type="Proteomes" id="UP000824890">
    <property type="component" value="Unassembled WGS sequence"/>
</dbReference>
<sequence>MITQRLLINQKDMEEEILKLSLTLVSSVSVLSSLKCSAMATSSDGLFADMNFLGVIGYVLEQTRFIFLVPILNVLVNLCQVISLLLFIDASYMAIVVAIVKLRGRTPEKVLRWESFKTDDVELAPSSNHPMVLIQIPIYNEREVCQLSIGAVCKLSWPLDRMIVQVLDDSTDPHSKELVRLECKKWASEGINIKSEVRDSRNGYKAGALTAGMRHSYVEGCEFVVIFDADFQPEPDFLERTVPFLAHNSEIALVQAGWKYVNADECCMTRIQEMSLNYHFAVEQKSGSSIHGFFGFNGTAGVWRISALNEAGGWQDRTIVEDMDLAVRAYLNGWKFVFVDNIKVSNELPSSFRAYRYQQHRWSCGPANLFKKMAMEIIQKENVSLWKKAYLIYNFFFVRKIVVHIFTFVFYCLILPATVIFPEIEVPKWTTIYIPATITILNAIATPKSFYLILYWILFENVMAMHRSKGTLIGLLETSRVKEWVVTQKLGEYNTLRENLLTHYSFPERLRWREIMVGMYLFICGYYDFVFGKTYLYVYLFLQSTAFFVVGVGYIGMSVPS</sequence>
<evidence type="ECO:0000256" key="4">
    <source>
        <dbReference type="ARBA" id="ARBA00022692"/>
    </source>
</evidence>
<evidence type="ECO:0000256" key="9">
    <source>
        <dbReference type="SAM" id="Phobius"/>
    </source>
</evidence>
<accession>A0ABQ7YDD8</accession>
<dbReference type="PANTHER" id="PTHR32044">
    <property type="entry name" value="GLUCOMANNAN 4-BETA-MANNOSYLTRANSFERASE 9"/>
    <property type="match status" value="1"/>
</dbReference>
<dbReference type="EMBL" id="JAGKQM010000018">
    <property type="protein sequence ID" value="KAH0865125.1"/>
    <property type="molecule type" value="Genomic_DNA"/>
</dbReference>
<keyword evidence="7 9" id="KW-0472">Membrane</keyword>
<feature type="transmembrane region" description="Helical" evidence="9">
    <location>
        <begin position="401"/>
        <end position="421"/>
    </location>
</feature>
<feature type="transmembrane region" description="Helical" evidence="9">
    <location>
        <begin position="536"/>
        <end position="557"/>
    </location>
</feature>
<keyword evidence="12" id="KW-1185">Reference proteome</keyword>
<evidence type="ECO:0000313" key="12">
    <source>
        <dbReference type="Proteomes" id="UP000824890"/>
    </source>
</evidence>
<evidence type="ECO:0000259" key="10">
    <source>
        <dbReference type="Pfam" id="PF13632"/>
    </source>
</evidence>
<dbReference type="SUPFAM" id="SSF53448">
    <property type="entry name" value="Nucleotide-diphospho-sugar transferases"/>
    <property type="match status" value="1"/>
</dbReference>
<dbReference type="InterPro" id="IPR029044">
    <property type="entry name" value="Nucleotide-diphossugar_trans"/>
</dbReference>
<keyword evidence="6" id="KW-0333">Golgi apparatus</keyword>
<dbReference type="Gene3D" id="3.90.550.10">
    <property type="entry name" value="Spore Coat Polysaccharide Biosynthesis Protein SpsA, Chain A"/>
    <property type="match status" value="1"/>
</dbReference>
<comment type="caution">
    <text evidence="11">The sequence shown here is derived from an EMBL/GenBank/DDBJ whole genome shotgun (WGS) entry which is preliminary data.</text>
</comment>
<comment type="subcellular location">
    <subcellularLocation>
        <location evidence="1">Golgi apparatus membrane</location>
        <topology evidence="1">Multi-pass membrane protein</topology>
    </subcellularLocation>
</comment>
<organism evidence="11 12">
    <name type="scientific">Brassica napus</name>
    <name type="common">Rape</name>
    <dbReference type="NCBI Taxonomy" id="3708"/>
    <lineage>
        <taxon>Eukaryota</taxon>
        <taxon>Viridiplantae</taxon>
        <taxon>Streptophyta</taxon>
        <taxon>Embryophyta</taxon>
        <taxon>Tracheophyta</taxon>
        <taxon>Spermatophyta</taxon>
        <taxon>Magnoliopsida</taxon>
        <taxon>eudicotyledons</taxon>
        <taxon>Gunneridae</taxon>
        <taxon>Pentapetalae</taxon>
        <taxon>rosids</taxon>
        <taxon>malvids</taxon>
        <taxon>Brassicales</taxon>
        <taxon>Brassicaceae</taxon>
        <taxon>Brassiceae</taxon>
        <taxon>Brassica</taxon>
    </lineage>
</organism>